<dbReference type="GO" id="GO:0033592">
    <property type="term" value="F:RNA strand annealing activity"/>
    <property type="evidence" value="ECO:0007669"/>
    <property type="project" value="InterPro"/>
</dbReference>
<evidence type="ECO:0000256" key="4">
    <source>
        <dbReference type="SAM" id="MobiDB-lite"/>
    </source>
</evidence>
<evidence type="ECO:0000256" key="2">
    <source>
        <dbReference type="ARBA" id="ARBA00022884"/>
    </source>
</evidence>
<accession>A0A1H3PRU8</accession>
<evidence type="ECO:0000259" key="5">
    <source>
        <dbReference type="SMART" id="SM00945"/>
    </source>
</evidence>
<dbReference type="Proteomes" id="UP000183417">
    <property type="component" value="Unassembled WGS sequence"/>
</dbReference>
<dbReference type="SMART" id="SM00945">
    <property type="entry name" value="ProQ"/>
    <property type="match status" value="1"/>
</dbReference>
<protein>
    <submittedName>
        <fullName evidence="6">ProQ/FINO family protein</fullName>
    </submittedName>
</protein>
<dbReference type="EMBL" id="FNPE01000011">
    <property type="protein sequence ID" value="SDZ03701.1"/>
    <property type="molecule type" value="Genomic_DNA"/>
</dbReference>
<evidence type="ECO:0000256" key="3">
    <source>
        <dbReference type="ARBA" id="ARBA00023186"/>
    </source>
</evidence>
<dbReference type="AlphaFoldDB" id="A0A1H3PRU8"/>
<evidence type="ECO:0000313" key="7">
    <source>
        <dbReference type="Proteomes" id="UP000183417"/>
    </source>
</evidence>
<organism evidence="6 7">
    <name type="scientific">Delftia lacustris</name>
    <dbReference type="NCBI Taxonomy" id="558537"/>
    <lineage>
        <taxon>Bacteria</taxon>
        <taxon>Pseudomonadati</taxon>
        <taxon>Pseudomonadota</taxon>
        <taxon>Betaproteobacteria</taxon>
        <taxon>Burkholderiales</taxon>
        <taxon>Comamonadaceae</taxon>
        <taxon>Delftia</taxon>
    </lineage>
</organism>
<evidence type="ECO:0000313" key="6">
    <source>
        <dbReference type="EMBL" id="SDZ03701.1"/>
    </source>
</evidence>
<dbReference type="SUPFAM" id="SSF48657">
    <property type="entry name" value="FinO-like"/>
    <property type="match status" value="1"/>
</dbReference>
<feature type="compositionally biased region" description="Basic residues" evidence="4">
    <location>
        <begin position="50"/>
        <end position="63"/>
    </location>
</feature>
<gene>
    <name evidence="6" type="ORF">SAMN05421547_11110</name>
</gene>
<dbReference type="GO" id="GO:0010608">
    <property type="term" value="P:post-transcriptional regulation of gene expression"/>
    <property type="evidence" value="ECO:0007669"/>
    <property type="project" value="InterPro"/>
</dbReference>
<keyword evidence="3" id="KW-0143">Chaperone</keyword>
<dbReference type="PANTHER" id="PTHR38106:SF1">
    <property type="entry name" value="RNA CHAPERONE PROQ"/>
    <property type="match status" value="1"/>
</dbReference>
<keyword evidence="2" id="KW-0694">RNA-binding</keyword>
<dbReference type="InterPro" id="IPR036442">
    <property type="entry name" value="ProQ/FinO_sf"/>
</dbReference>
<feature type="domain" description="ProQ/FinO" evidence="5">
    <location>
        <begin position="86"/>
        <end position="196"/>
    </location>
</feature>
<dbReference type="GeneID" id="94689636"/>
<dbReference type="Gene3D" id="1.10.1710.10">
    <property type="entry name" value="ProQ/FinO domain"/>
    <property type="match status" value="1"/>
</dbReference>
<dbReference type="GO" id="GO:0034057">
    <property type="term" value="F:RNA strand-exchange activity"/>
    <property type="evidence" value="ECO:0007669"/>
    <property type="project" value="InterPro"/>
</dbReference>
<name>A0A1H3PRU8_9BURK</name>
<dbReference type="Pfam" id="PF04352">
    <property type="entry name" value="ProQ"/>
    <property type="match status" value="1"/>
</dbReference>
<keyword evidence="1" id="KW-0963">Cytoplasm</keyword>
<dbReference type="GO" id="GO:0005829">
    <property type="term" value="C:cytosol"/>
    <property type="evidence" value="ECO:0007669"/>
    <property type="project" value="TreeGrafter"/>
</dbReference>
<reference evidence="6 7" key="1">
    <citation type="submission" date="2016-10" db="EMBL/GenBank/DDBJ databases">
        <authorList>
            <person name="de Groot N.N."/>
        </authorList>
    </citation>
    <scope>NUCLEOTIDE SEQUENCE [LARGE SCALE GENOMIC DNA]</scope>
    <source>
        <strain evidence="6 7">LMG 24775</strain>
    </source>
</reference>
<feature type="region of interest" description="Disordered" evidence="4">
    <location>
        <begin position="14"/>
        <end position="87"/>
    </location>
</feature>
<proteinExistence type="predicted"/>
<dbReference type="InterPro" id="IPR016103">
    <property type="entry name" value="ProQ/FinO"/>
</dbReference>
<dbReference type="InterPro" id="IPR023529">
    <property type="entry name" value="ProQ"/>
</dbReference>
<dbReference type="PANTHER" id="PTHR38106">
    <property type="entry name" value="RNA CHAPERONE PROQ"/>
    <property type="match status" value="1"/>
</dbReference>
<dbReference type="RefSeq" id="WP_046987537.1">
    <property type="nucleotide sequence ID" value="NZ_CP141274.1"/>
</dbReference>
<feature type="compositionally biased region" description="Low complexity" evidence="4">
    <location>
        <begin position="70"/>
        <end position="84"/>
    </location>
</feature>
<feature type="compositionally biased region" description="Polar residues" evidence="4">
    <location>
        <begin position="15"/>
        <end position="26"/>
    </location>
</feature>
<evidence type="ECO:0000256" key="1">
    <source>
        <dbReference type="ARBA" id="ARBA00022490"/>
    </source>
</evidence>
<sequence length="288" mass="31206">MMRGFVFSKPMCSAMTESVSEPQEQNAALPADAAAGTVPQAAASADGQGRKRSRRGGRGRNKGKASEPVADAATGAAGSAEANASRPVRTQHPLLAQLAQWHPNLFGEQPLPLKRGIFEDLLAAHPEAIDRDQLKLALSQHTRSSRYLTVVASGQARHDLQGQSVEPMAPEHVHHALIEVFRRRQHRSPEDLAPKLRNRIIAAYEASGLSRDDYAARVQGRDEATNALVAEALAEADARSARDEALLRAFEASGQTTEAGFADMYGMNPRQVAQQLERARRRLQTQAA</sequence>